<dbReference type="Pfam" id="PF00672">
    <property type="entry name" value="HAMP"/>
    <property type="match status" value="1"/>
</dbReference>
<evidence type="ECO:0000256" key="3">
    <source>
        <dbReference type="PROSITE-ProRule" id="PRU00284"/>
    </source>
</evidence>
<feature type="transmembrane region" description="Helical" evidence="5">
    <location>
        <begin position="218"/>
        <end position="237"/>
    </location>
</feature>
<dbReference type="PROSITE" id="PS50111">
    <property type="entry name" value="CHEMOTAXIS_TRANSDUC_2"/>
    <property type="match status" value="1"/>
</dbReference>
<comment type="similarity">
    <text evidence="2">Belongs to the methyl-accepting chemotaxis (MCP) protein family.</text>
</comment>
<dbReference type="InterPro" id="IPR003660">
    <property type="entry name" value="HAMP_dom"/>
</dbReference>
<dbReference type="AlphaFoldDB" id="A0A967C8C2"/>
<comment type="caution">
    <text evidence="8">The sequence shown here is derived from an EMBL/GenBank/DDBJ whole genome shotgun (WGS) entry which is preliminary data.</text>
</comment>
<evidence type="ECO:0000256" key="2">
    <source>
        <dbReference type="ARBA" id="ARBA00029447"/>
    </source>
</evidence>
<dbReference type="Pfam" id="PF00015">
    <property type="entry name" value="MCPsignal"/>
    <property type="match status" value="1"/>
</dbReference>
<dbReference type="CDD" id="cd06225">
    <property type="entry name" value="HAMP"/>
    <property type="match status" value="1"/>
</dbReference>
<dbReference type="Gene3D" id="1.10.287.950">
    <property type="entry name" value="Methyl-accepting chemotaxis protein"/>
    <property type="match status" value="1"/>
</dbReference>
<dbReference type="GO" id="GO:0004888">
    <property type="term" value="F:transmembrane signaling receptor activity"/>
    <property type="evidence" value="ECO:0007669"/>
    <property type="project" value="InterPro"/>
</dbReference>
<dbReference type="Proteomes" id="UP000761264">
    <property type="component" value="Unassembled WGS sequence"/>
</dbReference>
<accession>A0A967C8C2</accession>
<keyword evidence="9" id="KW-1185">Reference proteome</keyword>
<dbReference type="InterPro" id="IPR004090">
    <property type="entry name" value="Chemotax_Me-accpt_rcpt"/>
</dbReference>
<evidence type="ECO:0000256" key="4">
    <source>
        <dbReference type="SAM" id="Coils"/>
    </source>
</evidence>
<feature type="coiled-coil region" evidence="4">
    <location>
        <begin position="282"/>
        <end position="309"/>
    </location>
</feature>
<protein>
    <submittedName>
        <fullName evidence="8">Methyl-accepting chemotaxis protein</fullName>
    </submittedName>
</protein>
<dbReference type="PRINTS" id="PR00260">
    <property type="entry name" value="CHEMTRNSDUCR"/>
</dbReference>
<dbReference type="GO" id="GO:0016020">
    <property type="term" value="C:membrane"/>
    <property type="evidence" value="ECO:0007669"/>
    <property type="project" value="InterPro"/>
</dbReference>
<keyword evidence="5" id="KW-0472">Membrane</keyword>
<dbReference type="GO" id="GO:0006935">
    <property type="term" value="P:chemotaxis"/>
    <property type="evidence" value="ECO:0007669"/>
    <property type="project" value="InterPro"/>
</dbReference>
<dbReference type="SMART" id="SM00283">
    <property type="entry name" value="MA"/>
    <property type="match status" value="1"/>
</dbReference>
<dbReference type="SUPFAM" id="SSF58104">
    <property type="entry name" value="Methyl-accepting chemotaxis protein (MCP) signaling domain"/>
    <property type="match status" value="1"/>
</dbReference>
<dbReference type="PROSITE" id="PS50885">
    <property type="entry name" value="HAMP"/>
    <property type="match status" value="1"/>
</dbReference>
<reference evidence="8" key="1">
    <citation type="submission" date="2020-03" db="EMBL/GenBank/DDBJ databases">
        <title>Genome of Pelagibius litoralis DSM 21314T.</title>
        <authorList>
            <person name="Wang G."/>
        </authorList>
    </citation>
    <scope>NUCLEOTIDE SEQUENCE</scope>
    <source>
        <strain evidence="8">DSM 21314</strain>
    </source>
</reference>
<evidence type="ECO:0000313" key="9">
    <source>
        <dbReference type="Proteomes" id="UP000761264"/>
    </source>
</evidence>
<dbReference type="InterPro" id="IPR004089">
    <property type="entry name" value="MCPsignal_dom"/>
</dbReference>
<gene>
    <name evidence="8" type="ORF">HBA54_08235</name>
</gene>
<dbReference type="Gene3D" id="6.10.340.10">
    <property type="match status" value="1"/>
</dbReference>
<dbReference type="GO" id="GO:0007165">
    <property type="term" value="P:signal transduction"/>
    <property type="evidence" value="ECO:0007669"/>
    <property type="project" value="UniProtKB-KW"/>
</dbReference>
<keyword evidence="1 3" id="KW-0807">Transducer</keyword>
<keyword evidence="5" id="KW-1133">Transmembrane helix</keyword>
<organism evidence="8 9">
    <name type="scientific">Pelagibius litoralis</name>
    <dbReference type="NCBI Taxonomy" id="374515"/>
    <lineage>
        <taxon>Bacteria</taxon>
        <taxon>Pseudomonadati</taxon>
        <taxon>Pseudomonadota</taxon>
        <taxon>Alphaproteobacteria</taxon>
        <taxon>Rhodospirillales</taxon>
        <taxon>Rhodovibrionaceae</taxon>
        <taxon>Pelagibius</taxon>
    </lineage>
</organism>
<keyword evidence="4" id="KW-0175">Coiled coil</keyword>
<feature type="transmembrane region" description="Helical" evidence="5">
    <location>
        <begin position="20"/>
        <end position="43"/>
    </location>
</feature>
<name>A0A967C8C2_9PROT</name>
<feature type="domain" description="Methyl-accepting transducer" evidence="6">
    <location>
        <begin position="325"/>
        <end position="568"/>
    </location>
</feature>
<evidence type="ECO:0000259" key="6">
    <source>
        <dbReference type="PROSITE" id="PS50111"/>
    </source>
</evidence>
<dbReference type="EMBL" id="JAAQPH010000005">
    <property type="protein sequence ID" value="NIA68577.1"/>
    <property type="molecule type" value="Genomic_DNA"/>
</dbReference>
<evidence type="ECO:0000256" key="5">
    <source>
        <dbReference type="SAM" id="Phobius"/>
    </source>
</evidence>
<keyword evidence="5" id="KW-0812">Transmembrane</keyword>
<dbReference type="RefSeq" id="WP_167223317.1">
    <property type="nucleotide sequence ID" value="NZ_JAAQPH010000005.1"/>
</dbReference>
<feature type="domain" description="HAMP" evidence="7">
    <location>
        <begin position="239"/>
        <end position="291"/>
    </location>
</feature>
<sequence>MKDVKPNAGARKGFTVMHKLLGIVAVCLASTAVVGTVGVLTMAEIGSEIDAVAEQDMPLTELVSRITVHQLEQAILLERILRLSAEPSADHDRLVRIEGEFEKLSKKVDEEILAGEELAEHAVEHAHSDEEKAEFAKVLATLTQIEHEHRSYHDHAAEIFELINAGRRHESAELVHTIEAEEKKLEHELEALLLDIEAFTLAAVRTIKAHETAAIRQMAVITVIASIVGFSLAFFFIRNGVARPLRKAATALDRLAGGDTSVILDVRSNDEIGQVAIAFEIFKNKTQELKQLEQQQAQEHTQMQEERRRQVLQLADSFEARVGGVVDTVSAASTELQATAQVMSQTADQTNSQSTTVASASEEASASVQTVASASEELSSSISEIARQITETNQISQKAVAAAEGATGSVSSLTEATQKISHVIELIQDIAERTNLLALNATIEAARAGEAGKGFAVVANEVKSLANQTAKATEDIGQQVEGMQSATDNTVGSIDSIVAVIRQISENANGITAAVEEQSASTQEIAHSVQDAATGTRQVAANIAGVREATEQTGSSAGEVLEAAGELSRQSELLRGEVGTFLAELRTG</sequence>
<dbReference type="SMART" id="SM00304">
    <property type="entry name" value="HAMP"/>
    <property type="match status" value="1"/>
</dbReference>
<dbReference type="PANTHER" id="PTHR32089:SF112">
    <property type="entry name" value="LYSOZYME-LIKE PROTEIN-RELATED"/>
    <property type="match status" value="1"/>
</dbReference>
<dbReference type="PANTHER" id="PTHR32089">
    <property type="entry name" value="METHYL-ACCEPTING CHEMOTAXIS PROTEIN MCPB"/>
    <property type="match status" value="1"/>
</dbReference>
<evidence type="ECO:0000259" key="7">
    <source>
        <dbReference type="PROSITE" id="PS50885"/>
    </source>
</evidence>
<proteinExistence type="inferred from homology"/>
<evidence type="ECO:0000256" key="1">
    <source>
        <dbReference type="ARBA" id="ARBA00023224"/>
    </source>
</evidence>
<evidence type="ECO:0000313" key="8">
    <source>
        <dbReference type="EMBL" id="NIA68577.1"/>
    </source>
</evidence>